<organism evidence="1 2">
    <name type="scientific">Mucispirillum schaedleri ASF457</name>
    <dbReference type="NCBI Taxonomy" id="1379858"/>
    <lineage>
        <taxon>Bacteria</taxon>
        <taxon>Pseudomonadati</taxon>
        <taxon>Deferribacterota</taxon>
        <taxon>Deferribacteres</taxon>
        <taxon>Deferribacterales</taxon>
        <taxon>Mucispirillaceae</taxon>
        <taxon>Mucispirillum</taxon>
    </lineage>
</organism>
<evidence type="ECO:0000313" key="2">
    <source>
        <dbReference type="Proteomes" id="UP000017429"/>
    </source>
</evidence>
<dbReference type="RefSeq" id="WP_023276544.1">
    <property type="nucleotide sequence ID" value="NZ_CP097562.1"/>
</dbReference>
<reference evidence="1" key="1">
    <citation type="journal article" date="2014" name="Genome Announc.">
        <title>Draft genome sequences of the altered schaedler flora, a defined bacterial community from gnotobiotic mice.</title>
        <authorList>
            <person name="Wannemuehler M.J."/>
            <person name="Overstreet A.M."/>
            <person name="Ward D.V."/>
            <person name="Phillips G.J."/>
        </authorList>
    </citation>
    <scope>NUCLEOTIDE SEQUENCE</scope>
    <source>
        <strain evidence="1">ASF457</strain>
    </source>
</reference>
<protein>
    <submittedName>
        <fullName evidence="1">Uncharacterized protein</fullName>
    </submittedName>
</protein>
<dbReference type="AlphaFoldDB" id="V2RHM3"/>
<sequence>MSNLSDDLKKAFLFGVGAIAKTSEKSKKLIDELIERGALTVEQGKTLNEELKHNLQEKIIEKEKELNSDLISQIKDMKNLSDEDIKILKDKIAEIEKEKNEK</sequence>
<evidence type="ECO:0000313" key="1">
    <source>
        <dbReference type="EMBL" id="USF24904.1"/>
    </source>
</evidence>
<reference evidence="1" key="3">
    <citation type="submission" date="2022-06" db="EMBL/GenBank/DDBJ databases">
        <title>Resources to Facilitate Use of the Altered Schaedler Flora (ASF) Mouse Model to Study Microbiome Function.</title>
        <authorList>
            <person name="Proctor A."/>
            <person name="Parvinroo S."/>
            <person name="Richie T."/>
            <person name="Jia X."/>
            <person name="Lee S.T.M."/>
            <person name="Karp P.D."/>
            <person name="Paley S."/>
            <person name="Kostic A.D."/>
            <person name="Pierre J.F."/>
            <person name="Wannemuehler M.J."/>
            <person name="Phillips G.J."/>
        </authorList>
    </citation>
    <scope>NUCLEOTIDE SEQUENCE</scope>
    <source>
        <strain evidence="1">ASF457</strain>
    </source>
</reference>
<gene>
    <name evidence="1" type="ORF">N508_001998</name>
</gene>
<dbReference type="EMBL" id="CP097562">
    <property type="protein sequence ID" value="USF24904.1"/>
    <property type="molecule type" value="Genomic_DNA"/>
</dbReference>
<dbReference type="Proteomes" id="UP000017429">
    <property type="component" value="Chromosome"/>
</dbReference>
<keyword evidence="2" id="KW-1185">Reference proteome</keyword>
<proteinExistence type="predicted"/>
<dbReference type="KEGG" id="msch:N508_001998"/>
<dbReference type="OrthoDB" id="2134917at2"/>
<reference evidence="1" key="2">
    <citation type="submission" date="2022-05" db="EMBL/GenBank/DDBJ databases">
        <authorList>
            <person name="Proctor A.L."/>
            <person name="Phillips G.J."/>
            <person name="Wannemuehler M.J."/>
        </authorList>
    </citation>
    <scope>NUCLEOTIDE SEQUENCE</scope>
    <source>
        <strain evidence="1">ASF457</strain>
    </source>
</reference>
<dbReference type="eggNOG" id="COG3937">
    <property type="taxonomic scope" value="Bacteria"/>
</dbReference>
<name>V2RHM3_9BACT</name>
<accession>V2RHM3</accession>